<evidence type="ECO:0000256" key="1">
    <source>
        <dbReference type="SAM" id="MobiDB-lite"/>
    </source>
</evidence>
<dbReference type="EMBL" id="MU842831">
    <property type="protein sequence ID" value="KAK2032461.1"/>
    <property type="molecule type" value="Genomic_DNA"/>
</dbReference>
<sequence length="168" mass="18638">MTCPAEVPSPSFSFLFSPARLTRSSAKDDHELRCITQPTLVHPASPETDGTRWPGTSARPLIVGIPRHPPAASPRQHRHSLGSAGGGARRTRDDGLCTKHWFAGGQQHHRISSHRGRGLCYLARPVEVSCAANNLRLLFDERITRRPNFGMASRRMRATLRWNVRGCS</sequence>
<accession>A0AAD9HNN5</accession>
<reference evidence="2" key="1">
    <citation type="submission" date="2021-06" db="EMBL/GenBank/DDBJ databases">
        <title>Comparative genomics, transcriptomics and evolutionary studies reveal genomic signatures of adaptation to plant cell wall in hemibiotrophic fungi.</title>
        <authorList>
            <consortium name="DOE Joint Genome Institute"/>
            <person name="Baroncelli R."/>
            <person name="Diaz J.F."/>
            <person name="Benocci T."/>
            <person name="Peng M."/>
            <person name="Battaglia E."/>
            <person name="Haridas S."/>
            <person name="Andreopoulos W."/>
            <person name="Labutti K."/>
            <person name="Pangilinan J."/>
            <person name="Floch G.L."/>
            <person name="Makela M.R."/>
            <person name="Henrissat B."/>
            <person name="Grigoriev I.V."/>
            <person name="Crouch J.A."/>
            <person name="De Vries R.P."/>
            <person name="Sukno S.A."/>
            <person name="Thon M.R."/>
        </authorList>
    </citation>
    <scope>NUCLEOTIDE SEQUENCE</scope>
    <source>
        <strain evidence="2">MAFF235873</strain>
    </source>
</reference>
<proteinExistence type="predicted"/>
<comment type="caution">
    <text evidence="2">The sequence shown here is derived from an EMBL/GenBank/DDBJ whole genome shotgun (WGS) entry which is preliminary data.</text>
</comment>
<feature type="region of interest" description="Disordered" evidence="1">
    <location>
        <begin position="67"/>
        <end position="89"/>
    </location>
</feature>
<dbReference type="AlphaFoldDB" id="A0AAD9HNN5"/>
<keyword evidence="3" id="KW-1185">Reference proteome</keyword>
<evidence type="ECO:0000313" key="3">
    <source>
        <dbReference type="Proteomes" id="UP001232148"/>
    </source>
</evidence>
<organism evidence="2 3">
    <name type="scientific">Colletotrichum zoysiae</name>
    <dbReference type="NCBI Taxonomy" id="1216348"/>
    <lineage>
        <taxon>Eukaryota</taxon>
        <taxon>Fungi</taxon>
        <taxon>Dikarya</taxon>
        <taxon>Ascomycota</taxon>
        <taxon>Pezizomycotina</taxon>
        <taxon>Sordariomycetes</taxon>
        <taxon>Hypocreomycetidae</taxon>
        <taxon>Glomerellales</taxon>
        <taxon>Glomerellaceae</taxon>
        <taxon>Colletotrichum</taxon>
        <taxon>Colletotrichum graminicola species complex</taxon>
    </lineage>
</organism>
<name>A0AAD9HNN5_9PEZI</name>
<protein>
    <submittedName>
        <fullName evidence="2">Uncharacterized protein</fullName>
    </submittedName>
</protein>
<gene>
    <name evidence="2" type="ORF">LX32DRAFT_200157</name>
</gene>
<evidence type="ECO:0000313" key="2">
    <source>
        <dbReference type="EMBL" id="KAK2032461.1"/>
    </source>
</evidence>
<dbReference type="Proteomes" id="UP001232148">
    <property type="component" value="Unassembled WGS sequence"/>
</dbReference>